<dbReference type="InterPro" id="IPR043129">
    <property type="entry name" value="ATPase_NBD"/>
</dbReference>
<feature type="region of interest" description="Disordered" evidence="1">
    <location>
        <begin position="1427"/>
        <end position="1447"/>
    </location>
</feature>
<evidence type="ECO:0000256" key="1">
    <source>
        <dbReference type="SAM" id="MobiDB-lite"/>
    </source>
</evidence>
<reference evidence="4" key="2">
    <citation type="journal article" date="2021" name="PeerJ">
        <title>Extensive microbial diversity within the chicken gut microbiome revealed by metagenomics and culture.</title>
        <authorList>
            <person name="Gilroy R."/>
            <person name="Ravi A."/>
            <person name="Getino M."/>
            <person name="Pursley I."/>
            <person name="Horton D.L."/>
            <person name="Alikhan N.F."/>
            <person name="Baker D."/>
            <person name="Gharbi K."/>
            <person name="Hall N."/>
            <person name="Watson M."/>
            <person name="Adriaenssens E.M."/>
            <person name="Foster-Nyarko E."/>
            <person name="Jarju S."/>
            <person name="Secka A."/>
            <person name="Antonio M."/>
            <person name="Oren A."/>
            <person name="Chaudhuri R.R."/>
            <person name="La Ragione R."/>
            <person name="Hildebrand F."/>
            <person name="Pallen M.J."/>
        </authorList>
    </citation>
    <scope>NUCLEOTIDE SEQUENCE</scope>
    <source>
        <strain evidence="4">B1-20833</strain>
    </source>
</reference>
<reference evidence="4" key="1">
    <citation type="submission" date="2020-10" db="EMBL/GenBank/DDBJ databases">
        <authorList>
            <person name="Gilroy R."/>
        </authorList>
    </citation>
    <scope>NUCLEOTIDE SEQUENCE</scope>
    <source>
        <strain evidence="4">B1-20833</strain>
    </source>
</reference>
<dbReference type="PANTHER" id="PTHR32329:SF4">
    <property type="entry name" value="ACTIVATOR OF 2-HYDROXYACYL-COA DEHYDRATASE"/>
    <property type="match status" value="1"/>
</dbReference>
<dbReference type="Proteomes" id="UP000823661">
    <property type="component" value="Unassembled WGS sequence"/>
</dbReference>
<evidence type="ECO:0000259" key="3">
    <source>
        <dbReference type="Pfam" id="PF09989"/>
    </source>
</evidence>
<dbReference type="CDD" id="cd24034">
    <property type="entry name" value="ASKHA_NBD_O66634-like_rpt1"/>
    <property type="match status" value="1"/>
</dbReference>
<organism evidence="4 5">
    <name type="scientific">Candidatus Cryptobacteroides intestinavium</name>
    <dbReference type="NCBI Taxonomy" id="2840766"/>
    <lineage>
        <taxon>Bacteria</taxon>
        <taxon>Pseudomonadati</taxon>
        <taxon>Bacteroidota</taxon>
        <taxon>Bacteroidia</taxon>
        <taxon>Bacteroidales</taxon>
        <taxon>Candidatus Cryptobacteroides</taxon>
    </lineage>
</organism>
<evidence type="ECO:0000313" key="4">
    <source>
        <dbReference type="EMBL" id="MBO8452683.1"/>
    </source>
</evidence>
<dbReference type="InterPro" id="IPR051805">
    <property type="entry name" value="Dehydratase_Activator_Redct"/>
</dbReference>
<gene>
    <name evidence="4" type="ORF">IAC06_07365</name>
</gene>
<accession>A0A9D9ESA9</accession>
<proteinExistence type="predicted"/>
<evidence type="ECO:0000313" key="5">
    <source>
        <dbReference type="Proteomes" id="UP000823661"/>
    </source>
</evidence>
<sequence>MLNIGIDIGSTTAKMVASDDKGNIYHTVYVRHGARIREILAEFFDTLQKKAGDTEVSVCFTGSIGMGVAEKTGLPFVQEVVAAANAIRKNYPGVSTMIDIGGEDAKVVFFGPGNATDLRMNGNCAGGTGAFIDQMAIILDVPVDVLGDLALKAGRVYPVASRCGVFCKTDIQNLIARNVSREDIAASIFHAVTIQTVVTLAHGRQIEPPVLFCGGPLTFIPALRKSFADYLSLKENDIVVPENGSLLTASGAALEAAGKASMSLSALSAMIDSMLGAARSVSGGLPPIFRDQAHYDGWKARISASGVRKAELGAGENRVYLGIDSGSTTTKIVLLDTDGRMVFSWYCPNGGNPVNAVSEGFGRLAAECAAKGAVLDIAASCSTGYGEDLIRAAFGLDAGIVETMAHYRAARSMDSEVSFILDIGGQDMKAIFVNDGVIDRIEINEACSSGCGSFIETFARSLGYSASEFAGAACRSKTPCDLGTRCTVFMNSKVKQVLREGACLEDIAAGLSYSVIKNCLYKVLKLNNPAALGRHIVVQGGTMRNDAVVKALENLTGCKVSRCDAPELMGAYGCALYAKEKAGEGEIVHCAPVRLDSMASRAKYTSSTLNCKGCDNSCLVVRYRFGEGAYYYSGNRCERVFSNGTGARTPGANIYPEKSGLLFNRACTDAVIPTPGRRLRIGIPRCLNMYEEFPFWHTLVTASGMDAVLSDSSLYKAYERVACMVMSDNICFPAKIVHSHIENLCSKSVDRILMPFVVYERSGKEQNSYNCPIVTGYSEVIRSVQSGDVPIDSPVVTFKDREQMHRQCISYLAGLGVDRQTALAAVSKAEEAEARYAADVSGACMDVLEAARKKGHLVIMLLGRPYHTDPLIQHKVSDIISGMGADVISDDIVRGMDIPLDDVHFVSQWAYTNRILKAAKWAAVQGDDVQCVQLTSFGCGPDAFLTDAVRDMLMAHGKSLTLLKLDDIDNAGSMKLRIRSLVESLGMSRDRQRKADGFRTVPVFGHEDRHRKILAPFFTPFISPLIPAVMGLAGYDVENLPLSDEESCDWGLKYANNEVCYPATLVVGDIIKALKSGKYDTSSTAVAITQTGGQCRASNYISLIKKALVDAGYADVPVISVSVGSGIENVQPGFRVNWAKILIPAFYAVLYSDCIAKFYYPSAVRETVPGAAIRLKDRYLDKAAAVIREGKDIAGRLLDLLGKAAGDFDEICSERETAKVGVVGEIYLKFNPFAHRNVTGWLMDRGIEIVPPVLTDFFLQYFVNRRTKKQSGLDRSRVPEFVFDGFYSFLMKKVREVDHIASVFRYYRPFGDIFEEAGYGRELISLNAIFGEGWLLPAEIASYCRHGVNNVISLQPFGCIANHIVERGIENKIKKTYHDINLLSIDFDSGVSDVNIVNRLLLFLDNIRMPDQSSPCPSGHTPFCPPDQSSLCHPERSEGSVTPSPNH</sequence>
<feature type="domain" description="DUF2229" evidence="3">
    <location>
        <begin position="680"/>
        <end position="892"/>
    </location>
</feature>
<dbReference type="Pfam" id="PF01869">
    <property type="entry name" value="BcrAD_BadFG"/>
    <property type="match status" value="2"/>
</dbReference>
<evidence type="ECO:0000259" key="2">
    <source>
        <dbReference type="Pfam" id="PF01869"/>
    </source>
</evidence>
<dbReference type="InterPro" id="IPR018709">
    <property type="entry name" value="CoA_activase_DUF2229"/>
</dbReference>
<comment type="caution">
    <text evidence="4">The sequence shown here is derived from an EMBL/GenBank/DDBJ whole genome shotgun (WGS) entry which is preliminary data.</text>
</comment>
<name>A0A9D9ESA9_9BACT</name>
<protein>
    <submittedName>
        <fullName evidence="4">2-hydroxyacyl-CoA dehydratase</fullName>
    </submittedName>
</protein>
<dbReference type="Gene3D" id="3.30.420.40">
    <property type="match status" value="4"/>
</dbReference>
<dbReference type="SUPFAM" id="SSF53067">
    <property type="entry name" value="Actin-like ATPase domain"/>
    <property type="match status" value="2"/>
</dbReference>
<feature type="domain" description="ATPase BadF/BadG/BcrA/BcrD type" evidence="2">
    <location>
        <begin position="4"/>
        <end position="256"/>
    </location>
</feature>
<dbReference type="EMBL" id="JADIMI010000070">
    <property type="protein sequence ID" value="MBO8452683.1"/>
    <property type="molecule type" value="Genomic_DNA"/>
</dbReference>
<dbReference type="CDD" id="cd24035">
    <property type="entry name" value="ASKHA_NBD_O66634-like_rpt2"/>
    <property type="match status" value="1"/>
</dbReference>
<dbReference type="InterPro" id="IPR002731">
    <property type="entry name" value="ATPase_BadF"/>
</dbReference>
<feature type="domain" description="ATPase BadF/BadG/BcrA/BcrD type" evidence="2">
    <location>
        <begin position="321"/>
        <end position="578"/>
    </location>
</feature>
<dbReference type="Pfam" id="PF09989">
    <property type="entry name" value="DUF2229"/>
    <property type="match status" value="1"/>
</dbReference>
<dbReference type="PANTHER" id="PTHR32329">
    <property type="entry name" value="BIFUNCTIONAL PROTEIN [INCLUDES 2-HYDROXYACYL-COA DEHYDRATASE (N-TER) AND ITS ACTIVATOR DOMAIN (C_TERM)-RELATED"/>
    <property type="match status" value="1"/>
</dbReference>